<dbReference type="AlphaFoldDB" id="A0A8E2JYB0"/>
<dbReference type="EMBL" id="KV748643">
    <property type="protein sequence ID" value="OCL13968.1"/>
    <property type="molecule type" value="Genomic_DNA"/>
</dbReference>
<gene>
    <name evidence="1" type="ORF">AOQ84DRAFT_371710</name>
</gene>
<keyword evidence="2" id="KW-1185">Reference proteome</keyword>
<accession>A0A8E2JYB0</accession>
<reference evidence="1 2" key="1">
    <citation type="journal article" date="2016" name="Nat. Commun.">
        <title>Ectomycorrhizal ecology is imprinted in the genome of the dominant symbiotic fungus Cenococcum geophilum.</title>
        <authorList>
            <consortium name="DOE Joint Genome Institute"/>
            <person name="Peter M."/>
            <person name="Kohler A."/>
            <person name="Ohm R.A."/>
            <person name="Kuo A."/>
            <person name="Krutzmann J."/>
            <person name="Morin E."/>
            <person name="Arend M."/>
            <person name="Barry K.W."/>
            <person name="Binder M."/>
            <person name="Choi C."/>
            <person name="Clum A."/>
            <person name="Copeland A."/>
            <person name="Grisel N."/>
            <person name="Haridas S."/>
            <person name="Kipfer T."/>
            <person name="LaButti K."/>
            <person name="Lindquist E."/>
            <person name="Lipzen A."/>
            <person name="Maire R."/>
            <person name="Meier B."/>
            <person name="Mihaltcheva S."/>
            <person name="Molinier V."/>
            <person name="Murat C."/>
            <person name="Poggeler S."/>
            <person name="Quandt C.A."/>
            <person name="Sperisen C."/>
            <person name="Tritt A."/>
            <person name="Tisserant E."/>
            <person name="Crous P.W."/>
            <person name="Henrissat B."/>
            <person name="Nehls U."/>
            <person name="Egli S."/>
            <person name="Spatafora J.W."/>
            <person name="Grigoriev I.V."/>
            <person name="Martin F.M."/>
        </authorList>
    </citation>
    <scope>NUCLEOTIDE SEQUENCE [LARGE SCALE GENOMIC DNA]</scope>
    <source>
        <strain evidence="1 2">CBS 207.34</strain>
    </source>
</reference>
<evidence type="ECO:0000313" key="1">
    <source>
        <dbReference type="EMBL" id="OCL13968.1"/>
    </source>
</evidence>
<evidence type="ECO:0000313" key="2">
    <source>
        <dbReference type="Proteomes" id="UP000250140"/>
    </source>
</evidence>
<protein>
    <submittedName>
        <fullName evidence="1">Uncharacterized protein</fullName>
    </submittedName>
</protein>
<sequence length="77" mass="8352">MAVINSTANLLHLQQHTKATVARMCELTTTFFSCGHIKSRNVQTSTCANPSTCVKDYKEANDPMPYGDTACDTPPSS</sequence>
<organism evidence="1 2">
    <name type="scientific">Glonium stellatum</name>
    <dbReference type="NCBI Taxonomy" id="574774"/>
    <lineage>
        <taxon>Eukaryota</taxon>
        <taxon>Fungi</taxon>
        <taxon>Dikarya</taxon>
        <taxon>Ascomycota</taxon>
        <taxon>Pezizomycotina</taxon>
        <taxon>Dothideomycetes</taxon>
        <taxon>Pleosporomycetidae</taxon>
        <taxon>Gloniales</taxon>
        <taxon>Gloniaceae</taxon>
        <taxon>Glonium</taxon>
    </lineage>
</organism>
<dbReference type="OrthoDB" id="10433956at2759"/>
<dbReference type="Proteomes" id="UP000250140">
    <property type="component" value="Unassembled WGS sequence"/>
</dbReference>
<name>A0A8E2JYB0_9PEZI</name>
<proteinExistence type="predicted"/>